<accession>A0A9Q9DDG7</accession>
<keyword evidence="2" id="KW-0812">Transmembrane</keyword>
<evidence type="ECO:0000313" key="3">
    <source>
        <dbReference type="EMBL" id="USJ27579.1"/>
    </source>
</evidence>
<organism evidence="3 4">
    <name type="scientific">Ensifer adhaerens</name>
    <name type="common">Sinorhizobium morelense</name>
    <dbReference type="NCBI Taxonomy" id="106592"/>
    <lineage>
        <taxon>Bacteria</taxon>
        <taxon>Pseudomonadati</taxon>
        <taxon>Pseudomonadota</taxon>
        <taxon>Alphaproteobacteria</taxon>
        <taxon>Hyphomicrobiales</taxon>
        <taxon>Rhizobiaceae</taxon>
        <taxon>Sinorhizobium/Ensifer group</taxon>
        <taxon>Ensifer</taxon>
    </lineage>
</organism>
<dbReference type="InterPro" id="IPR029058">
    <property type="entry name" value="AB_hydrolase_fold"/>
</dbReference>
<geneLocation type="plasmid" evidence="3 4">
    <name>pB</name>
</geneLocation>
<name>A0A9Q9DDG7_ENSAD</name>
<keyword evidence="2" id="KW-1133">Transmembrane helix</keyword>
<gene>
    <name evidence="3" type="ORF">NE863_34730</name>
</gene>
<feature type="transmembrane region" description="Helical" evidence="2">
    <location>
        <begin position="49"/>
        <end position="70"/>
    </location>
</feature>
<reference evidence="3" key="1">
    <citation type="submission" date="2022-06" db="EMBL/GenBank/DDBJ databases">
        <title>Physiological and biochemical characterization and genomic elucidation of a strain of the genus Ensifer adhaerens M8 that combines arsenic oxidation and chromium reduction.</title>
        <authorList>
            <person name="Li X."/>
            <person name="Yu c."/>
        </authorList>
    </citation>
    <scope>NUCLEOTIDE SEQUENCE</scope>
    <source>
        <strain evidence="3">M8</strain>
        <plasmid evidence="3">pB</plasmid>
    </source>
</reference>
<keyword evidence="3" id="KW-0614">Plasmid</keyword>
<evidence type="ECO:0000256" key="2">
    <source>
        <dbReference type="SAM" id="Phobius"/>
    </source>
</evidence>
<proteinExistence type="predicted"/>
<dbReference type="EMBL" id="CP098809">
    <property type="protein sequence ID" value="USJ27579.1"/>
    <property type="molecule type" value="Genomic_DNA"/>
</dbReference>
<dbReference type="SUPFAM" id="SSF53474">
    <property type="entry name" value="alpha/beta-Hydrolases"/>
    <property type="match status" value="1"/>
</dbReference>
<sequence>MEQVSDLATSKRRVVVTVHGIRTFGQWQNRLRDLIRKHSNDVIVEPFRYGYFSALAFIFPIFRWFAVLFFRGRLRDLIRQYPDATFTFVAHSFGTHLTIHGLKGLKKDEVPKIDLVLLAGSVLRPNFDWPRFLEKVPVRQVVNDCGINDFVLILSQFAVLLTGMAGRVGFYGFTGGNVMNRFFVGGHGHYFARSRNDANRFMRTYWLPTILQGEVESVDQRSPFGALGGLSNAAIRFSDPLKIVFYGALIWLVYDSLYRQPRLDLIAEQASREVAVAAAAMESDLRLPSSFQSAMRVLGASANIRERELSLAKDVARYAGQRLALFSDALKTLEPQSLFRWSGVAYLATDPPLRLPGSPSWYSRFGSSSKMVTVDADATISLADMESGRIITRQRIGDAGESTIVGDINVLNLAPAPNLIGLEFSVDRPNDDDVSHYAITVDAETGLITTFGGSDTRTSFTSEKDCSAFRVAKDDDDDDDELTPERLQARKLVIAVEAEITSRCISKLLAKPAETLKFPMLTDEMRNWKVLRAAQPANQNEGELQCQSLSESAKFPHVVRHNADTLDFSGAGAPGEPLDRETLENFFHNPDMERNCYVEFQAGGKSYVLEYGFGGAWHISYTLCELEGNAVGKCALPGYAWNGSGDIHLSPDGNMVAVASFGSASQAPWSLTDLRTMRTIDLEDANFGRVSGLAFGANSDVVAVAGSLEGAPGAMRLLVYRVDGKISLLATRTIESSAQPTRPGNEVSPLDDVFISNVGDGFLVATGYGDVFAFQLTDYAPSGSLSRLWSVQGQGSSLSLSFDWVANPLGFAASGGIRYDFDEDARQLLAFDQNRVRLLNAMGGYMMTGAITLSDQGGCGELIQKAGLLGDGRVFVRSDHCYAERAAPPDIQSLSETGGKARAPSLADGTGRQELPDVRSASGGEDVQTRNDDFE</sequence>
<evidence type="ECO:0000313" key="4">
    <source>
        <dbReference type="Proteomes" id="UP001055460"/>
    </source>
</evidence>
<keyword evidence="2" id="KW-0472">Membrane</keyword>
<protein>
    <submittedName>
        <fullName evidence="3">Uncharacterized protein</fullName>
    </submittedName>
</protein>
<dbReference type="SUPFAM" id="SSF50969">
    <property type="entry name" value="YVTN repeat-like/Quinoprotein amine dehydrogenase"/>
    <property type="match status" value="1"/>
</dbReference>
<dbReference type="RefSeq" id="WP_252161153.1">
    <property type="nucleotide sequence ID" value="NZ_CP098809.1"/>
</dbReference>
<dbReference type="InterPro" id="IPR011044">
    <property type="entry name" value="Quino_amine_DH_bsu"/>
</dbReference>
<feature type="region of interest" description="Disordered" evidence="1">
    <location>
        <begin position="890"/>
        <end position="935"/>
    </location>
</feature>
<evidence type="ECO:0000256" key="1">
    <source>
        <dbReference type="SAM" id="MobiDB-lite"/>
    </source>
</evidence>
<dbReference type="AlphaFoldDB" id="A0A9Q9DDG7"/>
<dbReference type="Proteomes" id="UP001055460">
    <property type="component" value="Plasmid pB"/>
</dbReference>